<reference evidence="8 9" key="1">
    <citation type="journal article" date="2020" name="Microorganisms">
        <title>Osmotic Adaptation and Compatible Solute Biosynthesis of Phototrophic Bacteria as Revealed from Genome Analyses.</title>
        <authorList>
            <person name="Imhoff J.F."/>
            <person name="Rahn T."/>
            <person name="Kunzel S."/>
            <person name="Keller A."/>
            <person name="Neulinger S.C."/>
        </authorList>
    </citation>
    <scope>NUCLEOTIDE SEQUENCE [LARGE SCALE GENOMIC DNA]</scope>
    <source>
        <strain evidence="8 9">DSM 15116</strain>
    </source>
</reference>
<dbReference type="PIRSF" id="PIRSF006250">
    <property type="entry name" value="NadC_ModD"/>
    <property type="match status" value="1"/>
</dbReference>
<dbReference type="PANTHER" id="PTHR32179">
    <property type="entry name" value="NICOTINATE-NUCLEOTIDE PYROPHOSPHORYLASE [CARBOXYLATING]"/>
    <property type="match status" value="1"/>
</dbReference>
<protein>
    <recommendedName>
        <fullName evidence="2">Putative pyrophosphorylase ModD</fullName>
    </recommendedName>
</protein>
<dbReference type="Gene3D" id="3.20.20.70">
    <property type="entry name" value="Aldolase class I"/>
    <property type="match status" value="1"/>
</dbReference>
<evidence type="ECO:0000256" key="4">
    <source>
        <dbReference type="ARBA" id="ARBA00022679"/>
    </source>
</evidence>
<feature type="domain" description="Quinolinate phosphoribosyl transferase C-terminal" evidence="6">
    <location>
        <begin position="110"/>
        <end position="283"/>
    </location>
</feature>
<keyword evidence="4 5" id="KW-0808">Transferase</keyword>
<dbReference type="InterPro" id="IPR006242">
    <property type="entry name" value="ModD"/>
</dbReference>
<dbReference type="InterPro" id="IPR036068">
    <property type="entry name" value="Nicotinate_pribotase-like_C"/>
</dbReference>
<evidence type="ECO:0000256" key="5">
    <source>
        <dbReference type="PIRNR" id="PIRNR006250"/>
    </source>
</evidence>
<name>A0ABS1E4I9_9GAMM</name>
<comment type="caution">
    <text evidence="8">The sequence shown here is derived from an EMBL/GenBank/DDBJ whole genome shotgun (WGS) entry which is preliminary data.</text>
</comment>
<sequence length="288" mass="30000">MRYPRLLDDTTLTALLREDAPYGDLTTRSLGIGERSGRMRFYARGPRTVACAEEATRMIELAGAVHVHQLKASGDIAEDGELLLEAHGPAGALHLAWKTAQTLMEYAAGIATATRAIVEAAASGCGSGQAAPVVACTRKNLPGTRAIAQAAVTAGGGTMHRLGLSETLLVFPEHRAFLAASEQRQRLEAVIRNAPEKRVVVEVPGYEEALEAAAAGAEVIQLEKSPPEAVAALAEALQARDFRGLIAVAGGVNSENAGAYAQAGAAVLVTSAPYFAAPRDVSVQIEPA</sequence>
<dbReference type="InterPro" id="IPR013785">
    <property type="entry name" value="Aldolase_TIM"/>
</dbReference>
<proteinExistence type="inferred from homology"/>
<dbReference type="SUPFAM" id="SSF54675">
    <property type="entry name" value="Nicotinate/Quinolinate PRTase N-terminal domain-like"/>
    <property type="match status" value="1"/>
</dbReference>
<dbReference type="EMBL" id="NRSH01000008">
    <property type="protein sequence ID" value="MBK1725744.1"/>
    <property type="molecule type" value="Genomic_DNA"/>
</dbReference>
<dbReference type="InterPro" id="IPR002638">
    <property type="entry name" value="Quinolinate_PRibosylTrfase_C"/>
</dbReference>
<dbReference type="Pfam" id="PF01729">
    <property type="entry name" value="QRPTase_C"/>
    <property type="match status" value="1"/>
</dbReference>
<gene>
    <name evidence="8" type="primary">modD</name>
    <name evidence="8" type="ORF">CKO13_01645</name>
</gene>
<accession>A0ABS1E4I9</accession>
<dbReference type="InterPro" id="IPR027277">
    <property type="entry name" value="NadC/ModD"/>
</dbReference>
<organism evidence="8 9">
    <name type="scientific">Halorhodospira neutriphila</name>
    <dbReference type="NCBI Taxonomy" id="168379"/>
    <lineage>
        <taxon>Bacteria</taxon>
        <taxon>Pseudomonadati</taxon>
        <taxon>Pseudomonadota</taxon>
        <taxon>Gammaproteobacteria</taxon>
        <taxon>Chromatiales</taxon>
        <taxon>Ectothiorhodospiraceae</taxon>
        <taxon>Halorhodospira</taxon>
    </lineage>
</organism>
<dbReference type="SUPFAM" id="SSF51690">
    <property type="entry name" value="Nicotinate/Quinolinate PRTase C-terminal domain-like"/>
    <property type="match status" value="1"/>
</dbReference>
<evidence type="ECO:0000313" key="8">
    <source>
        <dbReference type="EMBL" id="MBK1725744.1"/>
    </source>
</evidence>
<dbReference type="Proteomes" id="UP000738126">
    <property type="component" value="Unassembled WGS sequence"/>
</dbReference>
<dbReference type="InterPro" id="IPR037128">
    <property type="entry name" value="Quinolinate_PRibosylTase_N_sf"/>
</dbReference>
<evidence type="ECO:0000259" key="7">
    <source>
        <dbReference type="Pfam" id="PF02749"/>
    </source>
</evidence>
<evidence type="ECO:0000313" key="9">
    <source>
        <dbReference type="Proteomes" id="UP000738126"/>
    </source>
</evidence>
<dbReference type="Pfam" id="PF02749">
    <property type="entry name" value="QRPTase_N"/>
    <property type="match status" value="1"/>
</dbReference>
<evidence type="ECO:0000256" key="2">
    <source>
        <dbReference type="ARBA" id="ARBA00019205"/>
    </source>
</evidence>
<keyword evidence="3 5" id="KW-0328">Glycosyltransferase</keyword>
<dbReference type="PANTHER" id="PTHR32179:SF4">
    <property type="entry name" value="PYROPHOSPHORYLASE MODD-RELATED"/>
    <property type="match status" value="1"/>
</dbReference>
<feature type="domain" description="Quinolinate phosphoribosyl transferase N-terminal" evidence="7">
    <location>
        <begin position="24"/>
        <end position="107"/>
    </location>
</feature>
<dbReference type="NCBIfam" id="TIGR01334">
    <property type="entry name" value="modD"/>
    <property type="match status" value="1"/>
</dbReference>
<evidence type="ECO:0000256" key="1">
    <source>
        <dbReference type="ARBA" id="ARBA00009400"/>
    </source>
</evidence>
<evidence type="ECO:0000256" key="3">
    <source>
        <dbReference type="ARBA" id="ARBA00022676"/>
    </source>
</evidence>
<dbReference type="Gene3D" id="3.90.1170.20">
    <property type="entry name" value="Quinolinate phosphoribosyl transferase, N-terminal domain"/>
    <property type="match status" value="1"/>
</dbReference>
<dbReference type="RefSeq" id="WP_200256200.1">
    <property type="nucleotide sequence ID" value="NZ_NRSH01000008.1"/>
</dbReference>
<keyword evidence="9" id="KW-1185">Reference proteome</keyword>
<comment type="similarity">
    <text evidence="1 5">Belongs to the NadC/ModD family.</text>
</comment>
<evidence type="ECO:0000259" key="6">
    <source>
        <dbReference type="Pfam" id="PF01729"/>
    </source>
</evidence>
<dbReference type="InterPro" id="IPR022412">
    <property type="entry name" value="Quinolinate_PRibosylTrfase_N"/>
</dbReference>